<reference evidence="2 3" key="1">
    <citation type="submission" date="2018-09" db="EMBL/GenBank/DDBJ databases">
        <authorList>
            <person name="Zhu H."/>
        </authorList>
    </citation>
    <scope>NUCLEOTIDE SEQUENCE [LARGE SCALE GENOMIC DNA]</scope>
    <source>
        <strain evidence="2 3">K2S05-167</strain>
    </source>
</reference>
<dbReference type="GO" id="GO:0016787">
    <property type="term" value="F:hydrolase activity"/>
    <property type="evidence" value="ECO:0007669"/>
    <property type="project" value="UniProtKB-KW"/>
</dbReference>
<sequence>MNGHYIDVNGLHLYYERHGPQDARTPPLVLLHGGFGATPMFTDLLPGLTRDRQVLALDLQAHGRTADIDRPMRFESLADDISAFLHHLGLPQAVSD</sequence>
<proteinExistence type="predicted"/>
<name>A0A418V8T0_9DEIO</name>
<dbReference type="RefSeq" id="WP_119764722.1">
    <property type="nucleotide sequence ID" value="NZ_QYUJ01000014.1"/>
</dbReference>
<organism evidence="2 3">
    <name type="scientific">Deinococcus cavernae</name>
    <dbReference type="NCBI Taxonomy" id="2320857"/>
    <lineage>
        <taxon>Bacteria</taxon>
        <taxon>Thermotogati</taxon>
        <taxon>Deinococcota</taxon>
        <taxon>Deinococci</taxon>
        <taxon>Deinococcales</taxon>
        <taxon>Deinococcaceae</taxon>
        <taxon>Deinococcus</taxon>
    </lineage>
</organism>
<dbReference type="Gene3D" id="3.40.50.1820">
    <property type="entry name" value="alpha/beta hydrolase"/>
    <property type="match status" value="1"/>
</dbReference>
<dbReference type="SUPFAM" id="SSF53474">
    <property type="entry name" value="alpha/beta-Hydrolases"/>
    <property type="match status" value="1"/>
</dbReference>
<feature type="domain" description="AB hydrolase-1" evidence="1">
    <location>
        <begin position="26"/>
        <end position="93"/>
    </location>
</feature>
<keyword evidence="3" id="KW-1185">Reference proteome</keyword>
<dbReference type="InterPro" id="IPR000073">
    <property type="entry name" value="AB_hydrolase_1"/>
</dbReference>
<dbReference type="AlphaFoldDB" id="A0A418V8T0"/>
<dbReference type="InterPro" id="IPR029058">
    <property type="entry name" value="AB_hydrolase_fold"/>
</dbReference>
<dbReference type="Pfam" id="PF00561">
    <property type="entry name" value="Abhydrolase_1"/>
    <property type="match status" value="1"/>
</dbReference>
<gene>
    <name evidence="2" type="ORF">D3875_14095</name>
</gene>
<dbReference type="EMBL" id="QYUJ01000014">
    <property type="protein sequence ID" value="RJF72515.1"/>
    <property type="molecule type" value="Genomic_DNA"/>
</dbReference>
<evidence type="ECO:0000313" key="3">
    <source>
        <dbReference type="Proteomes" id="UP000286287"/>
    </source>
</evidence>
<dbReference type="OrthoDB" id="9773293at2"/>
<dbReference type="Proteomes" id="UP000286287">
    <property type="component" value="Unassembled WGS sequence"/>
</dbReference>
<protein>
    <submittedName>
        <fullName evidence="2">Alpha/beta fold hydrolase</fullName>
    </submittedName>
</protein>
<comment type="caution">
    <text evidence="2">The sequence shown here is derived from an EMBL/GenBank/DDBJ whole genome shotgun (WGS) entry which is preliminary data.</text>
</comment>
<evidence type="ECO:0000313" key="2">
    <source>
        <dbReference type="EMBL" id="RJF72515.1"/>
    </source>
</evidence>
<evidence type="ECO:0000259" key="1">
    <source>
        <dbReference type="Pfam" id="PF00561"/>
    </source>
</evidence>
<accession>A0A418V8T0</accession>
<keyword evidence="2" id="KW-0378">Hydrolase</keyword>